<keyword evidence="1" id="KW-0812">Transmembrane</keyword>
<dbReference type="PANTHER" id="PTHR35395">
    <property type="entry name" value="DUF6536 DOMAIN-CONTAINING PROTEIN"/>
    <property type="match status" value="1"/>
</dbReference>
<feature type="transmembrane region" description="Helical" evidence="1">
    <location>
        <begin position="84"/>
        <end position="110"/>
    </location>
</feature>
<evidence type="ECO:0000313" key="4">
    <source>
        <dbReference type="Proteomes" id="UP000178912"/>
    </source>
</evidence>
<dbReference type="PANTHER" id="PTHR35395:SF1">
    <property type="entry name" value="DUF6536 DOMAIN-CONTAINING PROTEIN"/>
    <property type="match status" value="1"/>
</dbReference>
<feature type="transmembrane region" description="Helical" evidence="1">
    <location>
        <begin position="456"/>
        <end position="481"/>
    </location>
</feature>
<evidence type="ECO:0000259" key="2">
    <source>
        <dbReference type="Pfam" id="PF20163"/>
    </source>
</evidence>
<keyword evidence="4" id="KW-1185">Reference proteome</keyword>
<accession>A0A1E1L0D3</accession>
<dbReference type="OrthoDB" id="5429634at2759"/>
<sequence length="718" mass="80546">MNVEVWGPSPTISSITTRSSDADFLAGNIDLRRWESPEWKAPPVSFKCTDDVLSLKQERKNPRSTKSFNVSVNKRIRNIKWCNGWHLGAVYCCVFVAASLFLNLTVTIWASKKFGLSAGIGTIHRDACPVIKKIGLWVHIAINILSTILLGASNYCMQCLCSPTRKEVDKAHACNTWLDIGIQSFRNLRKVRRSRAILWLLLAVSSIPLHLMFNSAIFVSLTANEYIVAAVTEDFVNGANWTLDGSNDFHHLAVSQMQHNISSYDRLEPEDWIRAYGVDYVSSRRHTLVIVSGQNPDPLLGILDWLYDDSQNSWVCGTTQGLNNTLQTIPIDDFDCSIKVALYENEAFLMADRKVEYCLSQKVEDQCRLQFAVPIMIAVLTCNFVKLLCMVVTIWICREPTLVTLGDALSSFLEIPDQNTAGMCIATKKDFEHGWPDAEPKQWHVKKHFRYEAVGFYRWIGSNIMCAIALVALGLALKYAIHYTTTASDVKTLWGLGFGTITSSSLIRWSTPIRGSSGLMKNILLANSPQLILSLLYIIYNRMYTCISFSTEWHDLAHRQIPLRVTSPRGSQRSTYFLSLPYRYLVPISLVSITTHWILSESLFLVSIDVYDEHRVRDCSQSMLTCGFSCIALILLVGIGWLVLIVGLGMGLRRYDGGMPLAGSCSAALSASCHALEDEWEIALVPLKWGVVNSHQGLGHCALSGRYVSTPPISRWYR</sequence>
<name>A0A1E1L0D3_9HELO</name>
<feature type="transmembrane region" description="Helical" evidence="1">
    <location>
        <begin position="196"/>
        <end position="213"/>
    </location>
</feature>
<feature type="transmembrane region" description="Helical" evidence="1">
    <location>
        <begin position="623"/>
        <end position="650"/>
    </location>
</feature>
<organism evidence="3 4">
    <name type="scientific">Rhynchosporium agropyri</name>
    <dbReference type="NCBI Taxonomy" id="914238"/>
    <lineage>
        <taxon>Eukaryota</taxon>
        <taxon>Fungi</taxon>
        <taxon>Dikarya</taxon>
        <taxon>Ascomycota</taxon>
        <taxon>Pezizomycotina</taxon>
        <taxon>Leotiomycetes</taxon>
        <taxon>Helotiales</taxon>
        <taxon>Ploettnerulaceae</taxon>
        <taxon>Rhynchosporium</taxon>
    </lineage>
</organism>
<keyword evidence="1" id="KW-0472">Membrane</keyword>
<feature type="transmembrane region" description="Helical" evidence="1">
    <location>
        <begin position="493"/>
        <end position="511"/>
    </location>
</feature>
<dbReference type="Pfam" id="PF20163">
    <property type="entry name" value="DUF6536"/>
    <property type="match status" value="1"/>
</dbReference>
<feature type="transmembrane region" description="Helical" evidence="1">
    <location>
        <begin position="584"/>
        <end position="611"/>
    </location>
</feature>
<feature type="transmembrane region" description="Helical" evidence="1">
    <location>
        <begin position="523"/>
        <end position="540"/>
    </location>
</feature>
<proteinExistence type="predicted"/>
<dbReference type="InterPro" id="IPR046623">
    <property type="entry name" value="DUF6536"/>
</dbReference>
<keyword evidence="1" id="KW-1133">Transmembrane helix</keyword>
<dbReference type="EMBL" id="FJUX01000066">
    <property type="protein sequence ID" value="CZT03956.1"/>
    <property type="molecule type" value="Genomic_DNA"/>
</dbReference>
<feature type="transmembrane region" description="Helical" evidence="1">
    <location>
        <begin position="134"/>
        <end position="156"/>
    </location>
</feature>
<feature type="transmembrane region" description="Helical" evidence="1">
    <location>
        <begin position="371"/>
        <end position="396"/>
    </location>
</feature>
<gene>
    <name evidence="3" type="ORF">RAG0_10569</name>
</gene>
<reference evidence="4" key="1">
    <citation type="submission" date="2016-03" db="EMBL/GenBank/DDBJ databases">
        <authorList>
            <person name="Guldener U."/>
        </authorList>
    </citation>
    <scope>NUCLEOTIDE SEQUENCE [LARGE SCALE GENOMIC DNA]</scope>
    <source>
        <strain evidence="4">04CH-RAC-A.6.1</strain>
    </source>
</reference>
<dbReference type="Proteomes" id="UP000178912">
    <property type="component" value="Unassembled WGS sequence"/>
</dbReference>
<feature type="domain" description="DUF6536" evidence="2">
    <location>
        <begin position="85"/>
        <end position="236"/>
    </location>
</feature>
<dbReference type="AlphaFoldDB" id="A0A1E1L0D3"/>
<evidence type="ECO:0000313" key="3">
    <source>
        <dbReference type="EMBL" id="CZT03956.1"/>
    </source>
</evidence>
<protein>
    <recommendedName>
        <fullName evidence="2">DUF6536 domain-containing protein</fullName>
    </recommendedName>
</protein>
<evidence type="ECO:0000256" key="1">
    <source>
        <dbReference type="SAM" id="Phobius"/>
    </source>
</evidence>